<reference evidence="2" key="1">
    <citation type="journal article" date="2021" name="Nat. Commun.">
        <title>Genetic determinants of endophytism in the Arabidopsis root mycobiome.</title>
        <authorList>
            <person name="Mesny F."/>
            <person name="Miyauchi S."/>
            <person name="Thiergart T."/>
            <person name="Pickel B."/>
            <person name="Atanasova L."/>
            <person name="Karlsson M."/>
            <person name="Huettel B."/>
            <person name="Barry K.W."/>
            <person name="Haridas S."/>
            <person name="Chen C."/>
            <person name="Bauer D."/>
            <person name="Andreopoulos W."/>
            <person name="Pangilinan J."/>
            <person name="LaButti K."/>
            <person name="Riley R."/>
            <person name="Lipzen A."/>
            <person name="Clum A."/>
            <person name="Drula E."/>
            <person name="Henrissat B."/>
            <person name="Kohler A."/>
            <person name="Grigoriev I.V."/>
            <person name="Martin F.M."/>
            <person name="Hacquard S."/>
        </authorList>
    </citation>
    <scope>NUCLEOTIDE SEQUENCE</scope>
    <source>
        <strain evidence="2">MPI-CAGE-CH-0230</strain>
    </source>
</reference>
<evidence type="ECO:0000313" key="2">
    <source>
        <dbReference type="EMBL" id="KAH7040057.1"/>
    </source>
</evidence>
<evidence type="ECO:0000256" key="1">
    <source>
        <dbReference type="SAM" id="Phobius"/>
    </source>
</evidence>
<keyword evidence="3" id="KW-1185">Reference proteome</keyword>
<dbReference type="Proteomes" id="UP000756346">
    <property type="component" value="Unassembled WGS sequence"/>
</dbReference>
<name>A0A9P8YHF0_9PEZI</name>
<dbReference type="EMBL" id="JAGTJQ010000001">
    <property type="protein sequence ID" value="KAH7040057.1"/>
    <property type="molecule type" value="Genomic_DNA"/>
</dbReference>
<keyword evidence="1" id="KW-0812">Transmembrane</keyword>
<dbReference type="RefSeq" id="XP_046018112.1">
    <property type="nucleotide sequence ID" value="XM_046152184.1"/>
</dbReference>
<dbReference type="AlphaFoldDB" id="A0A9P8YHF0"/>
<dbReference type="GeneID" id="70181730"/>
<sequence length="97" mass="10707">MVASKPRCMPSATQKDNLVCHLIFHLSPFAFHLCLLVAASVQWAWQGNREVLVLMMIPKPILYSNLIKVPFGLVSVLSTTAGARARETQVHDVALHA</sequence>
<feature type="transmembrane region" description="Helical" evidence="1">
    <location>
        <begin position="21"/>
        <end position="45"/>
    </location>
</feature>
<accession>A0A9P8YHF0</accession>
<keyword evidence="1" id="KW-1133">Transmembrane helix</keyword>
<keyword evidence="1" id="KW-0472">Membrane</keyword>
<organism evidence="2 3">
    <name type="scientific">Microdochium trichocladiopsis</name>
    <dbReference type="NCBI Taxonomy" id="1682393"/>
    <lineage>
        <taxon>Eukaryota</taxon>
        <taxon>Fungi</taxon>
        <taxon>Dikarya</taxon>
        <taxon>Ascomycota</taxon>
        <taxon>Pezizomycotina</taxon>
        <taxon>Sordariomycetes</taxon>
        <taxon>Xylariomycetidae</taxon>
        <taxon>Xylariales</taxon>
        <taxon>Microdochiaceae</taxon>
        <taxon>Microdochium</taxon>
    </lineage>
</organism>
<comment type="caution">
    <text evidence="2">The sequence shown here is derived from an EMBL/GenBank/DDBJ whole genome shotgun (WGS) entry which is preliminary data.</text>
</comment>
<proteinExistence type="predicted"/>
<gene>
    <name evidence="2" type="ORF">B0I36DRAFT_309834</name>
</gene>
<protein>
    <submittedName>
        <fullName evidence="2">Uncharacterized protein</fullName>
    </submittedName>
</protein>
<evidence type="ECO:0000313" key="3">
    <source>
        <dbReference type="Proteomes" id="UP000756346"/>
    </source>
</evidence>